<name>A0ACB9YFX3_PLABR</name>
<dbReference type="EMBL" id="CM043771">
    <property type="protein sequence ID" value="KAI4840598.1"/>
    <property type="molecule type" value="Genomic_DNA"/>
</dbReference>
<accession>A0ACB9YFX3</accession>
<evidence type="ECO:0000313" key="1">
    <source>
        <dbReference type="EMBL" id="KAI4840598.1"/>
    </source>
</evidence>
<organism evidence="1 2">
    <name type="scientific">Plasmodium brasilianum</name>
    <dbReference type="NCBI Taxonomy" id="5824"/>
    <lineage>
        <taxon>Eukaryota</taxon>
        <taxon>Sar</taxon>
        <taxon>Alveolata</taxon>
        <taxon>Apicomplexa</taxon>
        <taxon>Aconoidasida</taxon>
        <taxon>Haemosporida</taxon>
        <taxon>Plasmodiidae</taxon>
        <taxon>Plasmodium</taxon>
        <taxon>Plasmodium (Plasmodium)</taxon>
    </lineage>
</organism>
<proteinExistence type="predicted"/>
<protein>
    <submittedName>
        <fullName evidence="1">Uncharacterized protein</fullName>
    </submittedName>
</protein>
<reference evidence="1" key="1">
    <citation type="submission" date="2022-06" db="EMBL/GenBank/DDBJ databases">
        <title>The First Complete Genome of the Simian Malaria Parasite Plasmodium brasilianum.</title>
        <authorList>
            <person name="Bajic M."/>
            <person name="Ravishankar S."/>
        </authorList>
    </citation>
    <scope>NUCLEOTIDE SEQUENCE</scope>
    <source>
        <strain evidence="1">Bolivian I</strain>
    </source>
</reference>
<keyword evidence="2" id="KW-1185">Reference proteome</keyword>
<sequence length="119" mass="14328">MEGASEDHNYGDNLNYDTLDFWLSKKNDDPLDLLLESTKRKFELPPYDGGNDNIIEKKYFVMRRWETYFSNLKFKWADEIIPYKYLVLIKSYKSKLYTYSNEYENGTLIKFIGSLEYKE</sequence>
<gene>
    <name evidence="1" type="ORF">MKS88_000831</name>
</gene>
<dbReference type="Proteomes" id="UP001056978">
    <property type="component" value="Chromosome 3"/>
</dbReference>
<comment type="caution">
    <text evidence="1">The sequence shown here is derived from an EMBL/GenBank/DDBJ whole genome shotgun (WGS) entry which is preliminary data.</text>
</comment>
<evidence type="ECO:0000313" key="2">
    <source>
        <dbReference type="Proteomes" id="UP001056978"/>
    </source>
</evidence>